<protein>
    <submittedName>
        <fullName evidence="1">Uncharacterized protein</fullName>
    </submittedName>
</protein>
<gene>
    <name evidence="1" type="ORF">UA74_12375</name>
</gene>
<evidence type="ECO:0000313" key="1">
    <source>
        <dbReference type="EMBL" id="APU14535.1"/>
    </source>
</evidence>
<dbReference type="EMBL" id="CP016076">
    <property type="protein sequence ID" value="APU14535.1"/>
    <property type="molecule type" value="Genomic_DNA"/>
</dbReference>
<dbReference type="Proteomes" id="UP000185511">
    <property type="component" value="Chromosome"/>
</dbReference>
<proteinExistence type="predicted"/>
<dbReference type="AlphaFoldDB" id="A0AAC9LCX4"/>
<name>A0AAC9LCX4_9PSEU</name>
<dbReference type="KEGG" id="acad:UA74_12375"/>
<sequence length="560" mass="62691">MAILYRALWSDRDVDLVARVRRVFSAWVTTKSRGRLLTDSPQERTDDGTMRSRIAYEVSNRPGTEISAVFRGMLVETRDDGSRWTTTVRSWAGDCVEKDLGGQHGWIWVDVEAVSYESLDDVTVAAPKFVRTLLSEGVNPTDSDVLLSHQPREFVGADGAEELAELITSMGRVVPVVVFTPLPRDSSFRASRAAMPMRDRFDELMVRAAGMAAGLALITLLDETGVEQFNLIMGDSYAVRDGAFRIYEPGVDPALDEGWRHRYTLPTRFLRYRQTAGQVINRAISLRAGARRAPASFEFAERMLNDAVRREPAEWAELITIAEEESAELRTRVSSLDQRYLDLLDEQYQLEGDNNRLRAELGEARRKLALAEPALWRDKPEAMQQLLAEQVPASADSPTDAILLAQEHLNDRLCLPAEACAHIAHLDNAVEARAWGETSWRAFLALHAYAVALVGGEAPGTFWTWCETSGHPAAWPATTKKLAMKESETVRNSTRLWSKREFIVDRRVSPSGRIYMEAHIKIATGGGPLAPRIYFHPSRETGMVHIGYYGPHRNVPNTLT</sequence>
<keyword evidence="2" id="KW-1185">Reference proteome</keyword>
<reference evidence="2" key="1">
    <citation type="submission" date="2016-06" db="EMBL/GenBank/DDBJ databases">
        <title>Complete genome sequence of Actinoalloteichus fjordicus DSM 46855 (=ADI127-17), type strain of the new species Actinoalloteichus fjordicus.</title>
        <authorList>
            <person name="Ruckert C."/>
            <person name="Nouioui I."/>
            <person name="Willmese J."/>
            <person name="van Wezel G."/>
            <person name="Klenk H.-P."/>
            <person name="Kalinowski J."/>
            <person name="Zotchev S.B."/>
        </authorList>
    </citation>
    <scope>NUCLEOTIDE SEQUENCE [LARGE SCALE GENOMIC DNA]</scope>
    <source>
        <strain evidence="2">ADI127-7</strain>
    </source>
</reference>
<evidence type="ECO:0000313" key="2">
    <source>
        <dbReference type="Proteomes" id="UP000185511"/>
    </source>
</evidence>
<accession>A0AAC9LCX4</accession>
<organism evidence="1 2">
    <name type="scientific">Actinoalloteichus fjordicus</name>
    <dbReference type="NCBI Taxonomy" id="1612552"/>
    <lineage>
        <taxon>Bacteria</taxon>
        <taxon>Bacillati</taxon>
        <taxon>Actinomycetota</taxon>
        <taxon>Actinomycetes</taxon>
        <taxon>Pseudonocardiales</taxon>
        <taxon>Pseudonocardiaceae</taxon>
        <taxon>Actinoalloteichus</taxon>
    </lineage>
</organism>